<accession>A0A0L6U6L8</accession>
<dbReference type="Proteomes" id="UP000037035">
    <property type="component" value="Unassembled WGS sequence"/>
</dbReference>
<dbReference type="VEuPathDB" id="FungiDB:VP01_9439g1"/>
<dbReference type="STRING" id="27349.A0A0L6U6L8"/>
<sequence length="216" mass="23322">DETKPPAAGTTKTDLTPHAPNAVILQHQVLKSTTPSSRRLVATSFAYLLRKKGISEPLISLMLNDLNVIEIEEVTKHGALLPRKHKFWVARKGTSVQSLLGEEHRSARIFAEGICWAPGETCKSVDHRFHSRALAINAPQQPLLICGVLNSNVISIIHQATAQHFEPVLDSLEAKATDRVASFKMDCASSATAKSTVALETSLNCLATVAGVRNGS</sequence>
<protein>
    <submittedName>
        <fullName evidence="1">Uncharacterized protein</fullName>
    </submittedName>
</protein>
<dbReference type="EMBL" id="LAVV01015092">
    <property type="protein sequence ID" value="KNZ44174.1"/>
    <property type="molecule type" value="Genomic_DNA"/>
</dbReference>
<feature type="non-terminal residue" evidence="1">
    <location>
        <position position="1"/>
    </location>
</feature>
<comment type="caution">
    <text evidence="1">The sequence shown here is derived from an EMBL/GenBank/DDBJ whole genome shotgun (WGS) entry which is preliminary data.</text>
</comment>
<feature type="non-terminal residue" evidence="1">
    <location>
        <position position="216"/>
    </location>
</feature>
<gene>
    <name evidence="1" type="ORF">VP01_9439g1</name>
</gene>
<reference evidence="1 2" key="1">
    <citation type="submission" date="2015-08" db="EMBL/GenBank/DDBJ databases">
        <title>Next Generation Sequencing and Analysis of the Genome of Puccinia sorghi L Schw, the Causal Agent of Maize Common Rust.</title>
        <authorList>
            <person name="Rochi L."/>
            <person name="Burguener G."/>
            <person name="Darino M."/>
            <person name="Turjanski A."/>
            <person name="Kreff E."/>
            <person name="Dieguez M.J."/>
            <person name="Sacco F."/>
        </authorList>
    </citation>
    <scope>NUCLEOTIDE SEQUENCE [LARGE SCALE GENOMIC DNA]</scope>
    <source>
        <strain evidence="1 2">RO10H11247</strain>
    </source>
</reference>
<evidence type="ECO:0000313" key="1">
    <source>
        <dbReference type="EMBL" id="KNZ44174.1"/>
    </source>
</evidence>
<proteinExistence type="predicted"/>
<name>A0A0L6U6L8_9BASI</name>
<evidence type="ECO:0000313" key="2">
    <source>
        <dbReference type="Proteomes" id="UP000037035"/>
    </source>
</evidence>
<dbReference type="AlphaFoldDB" id="A0A0L6U6L8"/>
<keyword evidence="2" id="KW-1185">Reference proteome</keyword>
<organism evidence="1 2">
    <name type="scientific">Puccinia sorghi</name>
    <dbReference type="NCBI Taxonomy" id="27349"/>
    <lineage>
        <taxon>Eukaryota</taxon>
        <taxon>Fungi</taxon>
        <taxon>Dikarya</taxon>
        <taxon>Basidiomycota</taxon>
        <taxon>Pucciniomycotina</taxon>
        <taxon>Pucciniomycetes</taxon>
        <taxon>Pucciniales</taxon>
        <taxon>Pucciniaceae</taxon>
        <taxon>Puccinia</taxon>
    </lineage>
</organism>